<dbReference type="AlphaFoldDB" id="A0A1G2BTP1"/>
<comment type="caution">
    <text evidence="1">The sequence shown here is derived from an EMBL/GenBank/DDBJ whole genome shotgun (WGS) entry which is preliminary data.</text>
</comment>
<accession>A0A1G2BTP1</accession>
<name>A0A1G2BTP1_9BACT</name>
<organism evidence="1 2">
    <name type="scientific">Candidatus Komeilibacteria bacterium RIFCSPLOWO2_02_FULL_48_11</name>
    <dbReference type="NCBI Taxonomy" id="1798553"/>
    <lineage>
        <taxon>Bacteria</taxon>
        <taxon>Candidatus Komeiliibacteriota</taxon>
    </lineage>
</organism>
<sequence>MPGIIGVLILFTSFIMIIELKKFGLTLTSRDDGREALAAFKPSLPAVAGNEVIEVVFDGVNTLSPSWADEFFVPLFGLFGTRLRLAASDNLSVRATLSLLEKIHNIKFTAGAVSGV</sequence>
<proteinExistence type="predicted"/>
<evidence type="ECO:0000313" key="1">
    <source>
        <dbReference type="EMBL" id="OGY91720.1"/>
    </source>
</evidence>
<protein>
    <recommendedName>
        <fullName evidence="3">DUF4325 domain-containing protein</fullName>
    </recommendedName>
</protein>
<dbReference type="EMBL" id="MHKO01000039">
    <property type="protein sequence ID" value="OGY91720.1"/>
    <property type="molecule type" value="Genomic_DNA"/>
</dbReference>
<gene>
    <name evidence="1" type="ORF">A3H70_02060</name>
</gene>
<evidence type="ECO:0000313" key="2">
    <source>
        <dbReference type="Proteomes" id="UP000178109"/>
    </source>
</evidence>
<dbReference type="Proteomes" id="UP000178109">
    <property type="component" value="Unassembled WGS sequence"/>
</dbReference>
<reference evidence="1 2" key="1">
    <citation type="journal article" date="2016" name="Nat. Commun.">
        <title>Thousands of microbial genomes shed light on interconnected biogeochemical processes in an aquifer system.</title>
        <authorList>
            <person name="Anantharaman K."/>
            <person name="Brown C.T."/>
            <person name="Hug L.A."/>
            <person name="Sharon I."/>
            <person name="Castelle C.J."/>
            <person name="Probst A.J."/>
            <person name="Thomas B.C."/>
            <person name="Singh A."/>
            <person name="Wilkins M.J."/>
            <person name="Karaoz U."/>
            <person name="Brodie E.L."/>
            <person name="Williams K.H."/>
            <person name="Hubbard S.S."/>
            <person name="Banfield J.F."/>
        </authorList>
    </citation>
    <scope>NUCLEOTIDE SEQUENCE [LARGE SCALE GENOMIC DNA]</scope>
</reference>
<evidence type="ECO:0008006" key="3">
    <source>
        <dbReference type="Google" id="ProtNLM"/>
    </source>
</evidence>